<proteinExistence type="predicted"/>
<name>A0A378TE18_9MYCO</name>
<gene>
    <name evidence="1" type="ORF">NCTC10821_02511</name>
</gene>
<protein>
    <submittedName>
        <fullName evidence="1">Putative phiRv1 phage protein</fullName>
    </submittedName>
</protein>
<accession>A0A378TE18</accession>
<organism evidence="1 2">
    <name type="scientific">Mycolicibacterium tokaiense</name>
    <dbReference type="NCBI Taxonomy" id="39695"/>
    <lineage>
        <taxon>Bacteria</taxon>
        <taxon>Bacillati</taxon>
        <taxon>Actinomycetota</taxon>
        <taxon>Actinomycetes</taxon>
        <taxon>Mycobacteriales</taxon>
        <taxon>Mycobacteriaceae</taxon>
        <taxon>Mycolicibacterium</taxon>
    </lineage>
</organism>
<reference evidence="1 2" key="1">
    <citation type="submission" date="2018-06" db="EMBL/GenBank/DDBJ databases">
        <authorList>
            <consortium name="Pathogen Informatics"/>
            <person name="Doyle S."/>
        </authorList>
    </citation>
    <scope>NUCLEOTIDE SEQUENCE [LARGE SCALE GENOMIC DNA]</scope>
    <source>
        <strain evidence="1 2">NCTC10821</strain>
    </source>
</reference>
<dbReference type="EMBL" id="UGQT01000001">
    <property type="protein sequence ID" value="STZ58989.1"/>
    <property type="molecule type" value="Genomic_DNA"/>
</dbReference>
<dbReference type="Proteomes" id="UP000254978">
    <property type="component" value="Unassembled WGS sequence"/>
</dbReference>
<keyword evidence="2" id="KW-1185">Reference proteome</keyword>
<evidence type="ECO:0000313" key="2">
    <source>
        <dbReference type="Proteomes" id="UP000254978"/>
    </source>
</evidence>
<sequence>MSAAAADREAAIDAYVAEILAGAPPLSEDRRAKLAELLRPVRIRPERQASGDAA</sequence>
<evidence type="ECO:0000313" key="1">
    <source>
        <dbReference type="EMBL" id="STZ58989.1"/>
    </source>
</evidence>
<dbReference type="RefSeq" id="WP_163907774.1">
    <property type="nucleotide sequence ID" value="NZ_AP022600.1"/>
</dbReference>
<dbReference type="AlphaFoldDB" id="A0A378TE18"/>